<dbReference type="InterPro" id="IPR050772">
    <property type="entry name" value="Hydratase-Decarb/MhpD_sf"/>
</dbReference>
<accession>A0A0J6GTV1</accession>
<dbReference type="PANTHER" id="PTHR30143:SF0">
    <property type="entry name" value="2-KETO-4-PENTENOATE HYDRATASE"/>
    <property type="match status" value="1"/>
</dbReference>
<dbReference type="PANTHER" id="PTHR30143">
    <property type="entry name" value="ACID HYDRATASE"/>
    <property type="match status" value="1"/>
</dbReference>
<name>A0A0J6GTV1_PSETA</name>
<protein>
    <submittedName>
        <fullName evidence="2">2-keto-4-pentenoate hydratase</fullName>
    </submittedName>
</protein>
<dbReference type="EMBL" id="JYLA01000003">
    <property type="protein sequence ID" value="KMM85539.1"/>
    <property type="molecule type" value="Genomic_DNA"/>
</dbReference>
<comment type="caution">
    <text evidence="2">The sequence shown here is derived from an EMBL/GenBank/DDBJ whole genome shotgun (WGS) entry which is preliminary data.</text>
</comment>
<dbReference type="AlphaFoldDB" id="A0A0J6GTV1"/>
<evidence type="ECO:0000256" key="1">
    <source>
        <dbReference type="ARBA" id="ARBA00022797"/>
    </source>
</evidence>
<dbReference type="STRING" id="47884.SAMN04490203_2034"/>
<gene>
    <name evidence="2" type="ORF">TU78_09380</name>
</gene>
<dbReference type="InterPro" id="IPR036663">
    <property type="entry name" value="Fumarylacetoacetase_C_sf"/>
</dbReference>
<dbReference type="SUPFAM" id="SSF56529">
    <property type="entry name" value="FAH"/>
    <property type="match status" value="1"/>
</dbReference>
<dbReference type="Proteomes" id="UP000036395">
    <property type="component" value="Unassembled WGS sequence"/>
</dbReference>
<organism evidence="2 3">
    <name type="scientific">Pseudomonas taetrolens</name>
    <dbReference type="NCBI Taxonomy" id="47884"/>
    <lineage>
        <taxon>Bacteria</taxon>
        <taxon>Pseudomonadati</taxon>
        <taxon>Pseudomonadota</taxon>
        <taxon>Gammaproteobacteria</taxon>
        <taxon>Pseudomonadales</taxon>
        <taxon>Pseudomonadaceae</taxon>
        <taxon>Pseudomonas</taxon>
    </lineage>
</organism>
<dbReference type="OrthoDB" id="9792137at2"/>
<sequence>MASTSECPGVTVMDQTPFAGMAESTIMQAAAELVRARQTGSRLDALSCDDLLSLEQGFEIQQQVGLLAGKKVGGWKCALPKPGKWIVAPIYIDDIVRSNHYPLNFATSTVRIEPELACVLGSDLPARSAPYTADDILRSISQVHLSLEVIDCRYTDPHKVTFEQLLADGLFNHGLVLGPQAISLGSNNLPVCLEVTLRHPGVEPVSICGAHPDQDPVLPIVWLANFLSARGIDLQADQVVITGSYAGVLEVPTHQPLDIQFGEAGSLPVFFSTLEE</sequence>
<dbReference type="Gene3D" id="3.90.850.10">
    <property type="entry name" value="Fumarylacetoacetase-like, C-terminal domain"/>
    <property type="match status" value="1"/>
</dbReference>
<reference evidence="2 3" key="1">
    <citation type="submission" date="2015-02" db="EMBL/GenBank/DDBJ databases">
        <title>Pseudomonas helleri sp. nov. and Pseudomonas weihenstephanensis sp. nov., isolated from raw cows milk.</title>
        <authorList>
            <person name="von Neubeck M."/>
            <person name="Huptas C."/>
            <person name="Wenning M."/>
            <person name="Scherer S."/>
        </authorList>
    </citation>
    <scope>NUCLEOTIDE SEQUENCE [LARGE SCALE GENOMIC DNA]</scope>
    <source>
        <strain evidence="2 3">DSM 21104</strain>
    </source>
</reference>
<dbReference type="PATRIC" id="fig|47884.3.peg.2302"/>
<proteinExistence type="predicted"/>
<dbReference type="GO" id="GO:0005737">
    <property type="term" value="C:cytoplasm"/>
    <property type="evidence" value="ECO:0007669"/>
    <property type="project" value="TreeGrafter"/>
</dbReference>
<dbReference type="GO" id="GO:0008684">
    <property type="term" value="F:2-oxopent-4-enoate hydratase activity"/>
    <property type="evidence" value="ECO:0007669"/>
    <property type="project" value="TreeGrafter"/>
</dbReference>
<evidence type="ECO:0000313" key="2">
    <source>
        <dbReference type="EMBL" id="KMM85539.1"/>
    </source>
</evidence>
<evidence type="ECO:0000313" key="3">
    <source>
        <dbReference type="Proteomes" id="UP000036395"/>
    </source>
</evidence>
<keyword evidence="1" id="KW-0058">Aromatic hydrocarbons catabolism</keyword>